<dbReference type="Proteomes" id="UP001341840">
    <property type="component" value="Unassembled WGS sequence"/>
</dbReference>
<organism evidence="1 2">
    <name type="scientific">Stylosanthes scabra</name>
    <dbReference type="NCBI Taxonomy" id="79078"/>
    <lineage>
        <taxon>Eukaryota</taxon>
        <taxon>Viridiplantae</taxon>
        <taxon>Streptophyta</taxon>
        <taxon>Embryophyta</taxon>
        <taxon>Tracheophyta</taxon>
        <taxon>Spermatophyta</taxon>
        <taxon>Magnoliopsida</taxon>
        <taxon>eudicotyledons</taxon>
        <taxon>Gunneridae</taxon>
        <taxon>Pentapetalae</taxon>
        <taxon>rosids</taxon>
        <taxon>fabids</taxon>
        <taxon>Fabales</taxon>
        <taxon>Fabaceae</taxon>
        <taxon>Papilionoideae</taxon>
        <taxon>50 kb inversion clade</taxon>
        <taxon>dalbergioids sensu lato</taxon>
        <taxon>Dalbergieae</taxon>
        <taxon>Pterocarpus clade</taxon>
        <taxon>Stylosanthes</taxon>
    </lineage>
</organism>
<dbReference type="EMBL" id="JASCZI010002972">
    <property type="protein sequence ID" value="MED6116569.1"/>
    <property type="molecule type" value="Genomic_DNA"/>
</dbReference>
<evidence type="ECO:0000313" key="1">
    <source>
        <dbReference type="EMBL" id="MED6116569.1"/>
    </source>
</evidence>
<name>A0ABU6R013_9FABA</name>
<comment type="caution">
    <text evidence="1">The sequence shown here is derived from an EMBL/GenBank/DDBJ whole genome shotgun (WGS) entry which is preliminary data.</text>
</comment>
<keyword evidence="2" id="KW-1185">Reference proteome</keyword>
<proteinExistence type="predicted"/>
<sequence length="189" mass="21503">MQGIPVTMANLVIHGQREEANKGKAREIVPDSEDSKDTFVSAIAWSFIHHGIDTPLHCGILLDTIRYTCRDLGLRNPRINVRFVNELVNLLSNNFLDIDIFSDDEVNEHSLLNGQLRMVGGSTTRKTPFCYAFKVYHMGLGTLIEGSRMPAWRLLYSHAFQGGLRYFSLATLKSEAENVIHWQAFKMYQ</sequence>
<accession>A0ABU6R013</accession>
<evidence type="ECO:0000313" key="2">
    <source>
        <dbReference type="Proteomes" id="UP001341840"/>
    </source>
</evidence>
<reference evidence="1 2" key="1">
    <citation type="journal article" date="2023" name="Plants (Basel)">
        <title>Bridging the Gap: Combining Genomics and Transcriptomics Approaches to Understand Stylosanthes scabra, an Orphan Legume from the Brazilian Caatinga.</title>
        <authorList>
            <person name="Ferreira-Neto J.R.C."/>
            <person name="da Silva M.D."/>
            <person name="Binneck E."/>
            <person name="de Melo N.F."/>
            <person name="da Silva R.H."/>
            <person name="de Melo A.L.T.M."/>
            <person name="Pandolfi V."/>
            <person name="Bustamante F.O."/>
            <person name="Brasileiro-Vidal A.C."/>
            <person name="Benko-Iseppon A.M."/>
        </authorList>
    </citation>
    <scope>NUCLEOTIDE SEQUENCE [LARGE SCALE GENOMIC DNA]</scope>
    <source>
        <tissue evidence="1">Leaves</tissue>
    </source>
</reference>
<gene>
    <name evidence="1" type="ORF">PIB30_101454</name>
</gene>
<protein>
    <submittedName>
        <fullName evidence="1">Uncharacterized protein</fullName>
    </submittedName>
</protein>